<evidence type="ECO:0000313" key="2">
    <source>
        <dbReference type="Proteomes" id="UP001305498"/>
    </source>
</evidence>
<evidence type="ECO:0000313" key="1">
    <source>
        <dbReference type="EMBL" id="WOF23632.1"/>
    </source>
</evidence>
<accession>A0AA97FLH8</accession>
<proteinExistence type="predicted"/>
<name>A0AA97FLH8_9MICO</name>
<dbReference type="KEGG" id="mbet:N8K70_02830"/>
<dbReference type="AlphaFoldDB" id="A0AA97FLH8"/>
<keyword evidence="2" id="KW-1185">Reference proteome</keyword>
<organism evidence="1 2">
    <name type="scientific">Microbacterium betulae</name>
    <dbReference type="NCBI Taxonomy" id="2981139"/>
    <lineage>
        <taxon>Bacteria</taxon>
        <taxon>Bacillati</taxon>
        <taxon>Actinomycetota</taxon>
        <taxon>Actinomycetes</taxon>
        <taxon>Micrococcales</taxon>
        <taxon>Microbacteriaceae</taxon>
        <taxon>Microbacterium</taxon>
    </lineage>
</organism>
<dbReference type="EMBL" id="CP118157">
    <property type="protein sequence ID" value="WOF23632.1"/>
    <property type="molecule type" value="Genomic_DNA"/>
</dbReference>
<protein>
    <submittedName>
        <fullName evidence="1">Uncharacterized protein</fullName>
    </submittedName>
</protein>
<sequence length="207" mass="20125">MASLVSFGVAASASAAEEPPVSPETQIFEEGGTLTAEQAAELDALESATDFGAKTFDIGAAEDTGASAQGIADFAHVLETQGWTTIGGGLTVSPSTATAQIIATAAAACTGKSGYTGFYGAFWQWALNSCQTDTLIAGVAAGAAGAGAVAAVFAAVGVAPAAGVSTAIGALVGANAAFLTVCKTASYGVHAIYLNAYVTGGVGCWGQ</sequence>
<gene>
    <name evidence="1" type="ORF">N8K70_02830</name>
</gene>
<dbReference type="RefSeq" id="WP_317140103.1">
    <property type="nucleotide sequence ID" value="NZ_CP118157.1"/>
</dbReference>
<dbReference type="Proteomes" id="UP001305498">
    <property type="component" value="Chromosome"/>
</dbReference>
<reference evidence="1 2" key="1">
    <citation type="submission" date="2023-02" db="EMBL/GenBank/DDBJ databases">
        <title>Microbacterium betulae sp. nov., isolated from birch wood.</title>
        <authorList>
            <person name="Pasciak M."/>
            <person name="Pawlik K.J."/>
            <person name="Martynowski D."/>
            <person name="Laczmanski L."/>
            <person name="Ciekot J."/>
            <person name="Szponar B."/>
            <person name="Wojcik-Fatla A."/>
            <person name="Mackiewicz B."/>
            <person name="Farian E."/>
            <person name="Cholewa G."/>
            <person name="Cholewa A."/>
            <person name="Dutkiewicz J."/>
        </authorList>
    </citation>
    <scope>NUCLEOTIDE SEQUENCE [LARGE SCALE GENOMIC DNA]</scope>
    <source>
        <strain evidence="1 2">AB</strain>
    </source>
</reference>